<keyword evidence="2" id="KW-0963">Cytoplasm</keyword>
<accession>A0A8C3K094</accession>
<evidence type="ECO:0000256" key="6">
    <source>
        <dbReference type="ARBA" id="ARBA00044739"/>
    </source>
</evidence>
<dbReference type="GO" id="GO:0036126">
    <property type="term" value="C:sperm flagellum"/>
    <property type="evidence" value="ECO:0007669"/>
    <property type="project" value="TreeGrafter"/>
</dbReference>
<dbReference type="Proteomes" id="UP000694419">
    <property type="component" value="Unplaced"/>
</dbReference>
<keyword evidence="4 7" id="KW-0802">TPR repeat</keyword>
<evidence type="ECO:0000256" key="1">
    <source>
        <dbReference type="ARBA" id="ARBA00004496"/>
    </source>
</evidence>
<evidence type="ECO:0000256" key="2">
    <source>
        <dbReference type="ARBA" id="ARBA00022490"/>
    </source>
</evidence>
<comment type="subcellular location">
    <subcellularLocation>
        <location evidence="1">Cytoplasm</location>
    </subcellularLocation>
</comment>
<dbReference type="Pfam" id="PF13181">
    <property type="entry name" value="TPR_8"/>
    <property type="match status" value="1"/>
</dbReference>
<proteinExistence type="predicted"/>
<evidence type="ECO:0000256" key="3">
    <source>
        <dbReference type="ARBA" id="ARBA00022737"/>
    </source>
</evidence>
<sequence length="382" mass="43804">PFPDFHNRNSYKKNICIDMLRQGYHKSFSELFTLIQKWNALREAAGPGSAIWQRESLEEQPDKLDQLYHFLTGAEAAQREMYDNQLNLAYCFNDPEDKWLSNYFYEQCFNTAQLVKIDGGKREAQAHANMGLICEEQGHVMKAAEHFEAFYQLTEGLTWKDETGHTYNSLACEHLWRIYTLLADKMLENKEHQQAIKTLIKALKMAKEGGDMKMEGEAAYCLSLAYNFAGEQQTALSVSLGKVAETTEYLGEFMKAAENAHLSQSLVDACVLLGNIYNERGKYNEAFEYFSRASEAAKTLNNLPLVEETKTYYGIAKAHKLMVAFNSRIEAEDPVSLKYLLAWKENRSDMCTDPLTVGKTLVWLAQNCQNVEEQRSYKVHLY</sequence>
<reference evidence="8" key="1">
    <citation type="submission" date="2025-08" db="UniProtKB">
        <authorList>
            <consortium name="Ensembl"/>
        </authorList>
    </citation>
    <scope>IDENTIFICATION</scope>
</reference>
<evidence type="ECO:0000256" key="5">
    <source>
        <dbReference type="ARBA" id="ARBA00040665"/>
    </source>
</evidence>
<dbReference type="InterPro" id="IPR051476">
    <property type="entry name" value="Bac_ResReg_Asp_Phosphatase"/>
</dbReference>
<keyword evidence="3" id="KW-0677">Repeat</keyword>
<reference evidence="8" key="2">
    <citation type="submission" date="2025-09" db="UniProtKB">
        <authorList>
            <consortium name="Ensembl"/>
        </authorList>
    </citation>
    <scope>IDENTIFICATION</scope>
</reference>
<evidence type="ECO:0000313" key="9">
    <source>
        <dbReference type="Proteomes" id="UP000694419"/>
    </source>
</evidence>
<dbReference type="AlphaFoldDB" id="A0A8C3K094"/>
<dbReference type="PANTHER" id="PTHR46630">
    <property type="entry name" value="TETRATRICOPEPTIDE REPEAT PROTEIN 29"/>
    <property type="match status" value="1"/>
</dbReference>
<dbReference type="GO" id="GO:0005737">
    <property type="term" value="C:cytoplasm"/>
    <property type="evidence" value="ECO:0007669"/>
    <property type="project" value="UniProtKB-SubCell"/>
</dbReference>
<evidence type="ECO:0000313" key="8">
    <source>
        <dbReference type="Ensembl" id="ENSCPGP00000013608.1"/>
    </source>
</evidence>
<keyword evidence="9" id="KW-1185">Reference proteome</keyword>
<comment type="function">
    <text evidence="6">Axonemal protein which is implicated in axonemal and/or peri-axonemal structure assembly and regulates flagellum assembly and beating and therefore sperm motility.</text>
</comment>
<dbReference type="Gene3D" id="1.25.40.10">
    <property type="entry name" value="Tetratricopeptide repeat domain"/>
    <property type="match status" value="3"/>
</dbReference>
<name>A0A8C3K094_9CHAR</name>
<evidence type="ECO:0000256" key="7">
    <source>
        <dbReference type="PROSITE-ProRule" id="PRU00339"/>
    </source>
</evidence>
<dbReference type="SUPFAM" id="SSF48452">
    <property type="entry name" value="TPR-like"/>
    <property type="match status" value="1"/>
</dbReference>
<dbReference type="InterPro" id="IPR011990">
    <property type="entry name" value="TPR-like_helical_dom_sf"/>
</dbReference>
<dbReference type="Ensembl" id="ENSCPGT00000014920.1">
    <property type="protein sequence ID" value="ENSCPGP00000013608.1"/>
    <property type="gene ID" value="ENSCPGG00000009610.1"/>
</dbReference>
<dbReference type="GO" id="GO:0003341">
    <property type="term" value="P:cilium movement"/>
    <property type="evidence" value="ECO:0007669"/>
    <property type="project" value="TreeGrafter"/>
</dbReference>
<feature type="repeat" description="TPR" evidence="7">
    <location>
        <begin position="267"/>
        <end position="300"/>
    </location>
</feature>
<evidence type="ECO:0000256" key="4">
    <source>
        <dbReference type="ARBA" id="ARBA00022803"/>
    </source>
</evidence>
<dbReference type="InterPro" id="IPR019734">
    <property type="entry name" value="TPR_rpt"/>
</dbReference>
<dbReference type="PROSITE" id="PS50005">
    <property type="entry name" value="TPR"/>
    <property type="match status" value="1"/>
</dbReference>
<dbReference type="PANTHER" id="PTHR46630:SF1">
    <property type="entry name" value="TETRATRICOPEPTIDE REPEAT PROTEIN 29"/>
    <property type="match status" value="1"/>
</dbReference>
<protein>
    <recommendedName>
        <fullName evidence="5">Tetratricopeptide repeat protein 29</fullName>
    </recommendedName>
</protein>
<dbReference type="SMART" id="SM00028">
    <property type="entry name" value="TPR"/>
    <property type="match status" value="3"/>
</dbReference>
<organism evidence="8 9">
    <name type="scientific">Calidris pygmaea</name>
    <name type="common">Spoon-billed sandpiper</name>
    <dbReference type="NCBI Taxonomy" id="425635"/>
    <lineage>
        <taxon>Eukaryota</taxon>
        <taxon>Metazoa</taxon>
        <taxon>Chordata</taxon>
        <taxon>Craniata</taxon>
        <taxon>Vertebrata</taxon>
        <taxon>Euteleostomi</taxon>
        <taxon>Archelosauria</taxon>
        <taxon>Archosauria</taxon>
        <taxon>Dinosauria</taxon>
        <taxon>Saurischia</taxon>
        <taxon>Theropoda</taxon>
        <taxon>Coelurosauria</taxon>
        <taxon>Aves</taxon>
        <taxon>Neognathae</taxon>
        <taxon>Neoaves</taxon>
        <taxon>Charadriiformes</taxon>
        <taxon>Scolopacidae</taxon>
        <taxon>Calidris</taxon>
    </lineage>
</organism>